<feature type="domain" description="Methyl-accepting transducer" evidence="4">
    <location>
        <begin position="51"/>
        <end position="287"/>
    </location>
</feature>
<dbReference type="EMBL" id="CXST01000001">
    <property type="protein sequence ID" value="CTQ41704.1"/>
    <property type="molecule type" value="Genomic_DNA"/>
</dbReference>
<evidence type="ECO:0000256" key="3">
    <source>
        <dbReference type="SAM" id="MobiDB-lite"/>
    </source>
</evidence>
<dbReference type="OrthoDB" id="2489132at2"/>
<dbReference type="SUPFAM" id="SSF141371">
    <property type="entry name" value="PilZ domain-like"/>
    <property type="match status" value="1"/>
</dbReference>
<organism evidence="5 6">
    <name type="scientific">Roseibium aggregatum</name>
    <dbReference type="NCBI Taxonomy" id="187304"/>
    <lineage>
        <taxon>Bacteria</taxon>
        <taxon>Pseudomonadati</taxon>
        <taxon>Pseudomonadota</taxon>
        <taxon>Alphaproteobacteria</taxon>
        <taxon>Hyphomicrobiales</taxon>
        <taxon>Stappiaceae</taxon>
        <taxon>Roseibium</taxon>
    </lineage>
</organism>
<dbReference type="PROSITE" id="PS50111">
    <property type="entry name" value="CHEMOTAXIS_TRANSDUC_2"/>
    <property type="match status" value="1"/>
</dbReference>
<proteinExistence type="predicted"/>
<evidence type="ECO:0000313" key="6">
    <source>
        <dbReference type="Proteomes" id="UP000048926"/>
    </source>
</evidence>
<gene>
    <name evidence="5" type="primary">mcpA</name>
    <name evidence="5" type="ORF">LAL4801_00124</name>
</gene>
<dbReference type="Pfam" id="PF00015">
    <property type="entry name" value="MCPsignal"/>
    <property type="match status" value="1"/>
</dbReference>
<keyword evidence="6" id="KW-1185">Reference proteome</keyword>
<evidence type="ECO:0000259" key="4">
    <source>
        <dbReference type="PROSITE" id="PS50111"/>
    </source>
</evidence>
<feature type="region of interest" description="Disordered" evidence="3">
    <location>
        <begin position="1"/>
        <end position="38"/>
    </location>
</feature>
<dbReference type="AlphaFoldDB" id="A0A0M6XV44"/>
<name>A0A0M6XV44_9HYPH</name>
<reference evidence="6" key="1">
    <citation type="submission" date="2015-07" db="EMBL/GenBank/DDBJ databases">
        <authorList>
            <person name="Rodrigo-Torres Lidia"/>
            <person name="Arahal R.David."/>
        </authorList>
    </citation>
    <scope>NUCLEOTIDE SEQUENCE [LARGE SCALE GENOMIC DNA]</scope>
    <source>
        <strain evidence="6">CECT 4801</strain>
    </source>
</reference>
<dbReference type="Gene3D" id="2.40.10.220">
    <property type="entry name" value="predicted glycosyltransferase like domains"/>
    <property type="match status" value="1"/>
</dbReference>
<dbReference type="InterPro" id="IPR004089">
    <property type="entry name" value="MCPsignal_dom"/>
</dbReference>
<protein>
    <recommendedName>
        <fullName evidence="4">Methyl-accepting transducer domain-containing protein</fullName>
    </recommendedName>
</protein>
<dbReference type="SUPFAM" id="SSF58104">
    <property type="entry name" value="Methyl-accepting chemotaxis protein (MCP) signaling domain"/>
    <property type="match status" value="1"/>
</dbReference>
<dbReference type="Pfam" id="PF07238">
    <property type="entry name" value="PilZ"/>
    <property type="match status" value="1"/>
</dbReference>
<dbReference type="GO" id="GO:0007165">
    <property type="term" value="P:signal transduction"/>
    <property type="evidence" value="ECO:0007669"/>
    <property type="project" value="UniProtKB-KW"/>
</dbReference>
<accession>A0A0M6XV44</accession>
<dbReference type="STRING" id="187304.B0E33_01000"/>
<dbReference type="SMART" id="SM00283">
    <property type="entry name" value="MA"/>
    <property type="match status" value="1"/>
</dbReference>
<sequence>MNILRLRPRQKDEYNNLNNKIPAPEETDNTSGNQPEAQLAASQMSFVLDSLEDDLQVAAKTINAAAEKVQDRLVSQMDKLETIRSDSQSLADQSAVANENASGLATSIQDLTTSSSEIGQQVGVSNQLAQEARDVAAQVNQGVLELKNAIDDIANVVSLISDIAKQTNLLALNATIEAARAGEAGRGFSVVASEVKALSVETQSATEQIVANIDRLNQSAELSLGSVNQIIDVIGRIRPSFAAVEDAVQTQVETTNRIGDQAQQTADFVQEVLRTAQTITESAAAAEEGGMLARETGAEMSTASKALQSRFTMMIRQTEIGDRRQHDRLPIKISGSVTAGGTSAQIETHDISEGGTLFRPEGGSNLKQGMNARLDLTGIGQVEVRIVAVSEHGCHGCFVNKDAGFQAALERKIASIHESHAVEVERVQTGASRISNAMEDLIAQRQLTMDDLFDTNYQHIAGTNPPQVSTRALAHLEKILPTIQEEILGKCKGMAFCASVDRNGYLPVHNLIYSKPQKPDDVAWNTANCRNKRIFDDRAGLSAARNTRPFLIQSYARDMGGGNIVWMKEIDAPIIVQGRHWGGFRTAYKL</sequence>
<dbReference type="InterPro" id="IPR009875">
    <property type="entry name" value="PilZ_domain"/>
</dbReference>
<dbReference type="Proteomes" id="UP000048926">
    <property type="component" value="Unassembled WGS sequence"/>
</dbReference>
<keyword evidence="1 2" id="KW-0807">Transducer</keyword>
<evidence type="ECO:0000313" key="5">
    <source>
        <dbReference type="EMBL" id="CTQ41704.1"/>
    </source>
</evidence>
<dbReference type="GO" id="GO:0016020">
    <property type="term" value="C:membrane"/>
    <property type="evidence" value="ECO:0007669"/>
    <property type="project" value="InterPro"/>
</dbReference>
<dbReference type="Gene3D" id="1.10.287.950">
    <property type="entry name" value="Methyl-accepting chemotaxis protein"/>
    <property type="match status" value="1"/>
</dbReference>
<feature type="compositionally biased region" description="Polar residues" evidence="3">
    <location>
        <begin position="29"/>
        <end position="38"/>
    </location>
</feature>
<dbReference type="GO" id="GO:0035438">
    <property type="term" value="F:cyclic-di-GMP binding"/>
    <property type="evidence" value="ECO:0007669"/>
    <property type="project" value="InterPro"/>
</dbReference>
<dbReference type="PANTHER" id="PTHR32089:SF112">
    <property type="entry name" value="LYSOZYME-LIKE PROTEIN-RELATED"/>
    <property type="match status" value="1"/>
</dbReference>
<evidence type="ECO:0000256" key="1">
    <source>
        <dbReference type="ARBA" id="ARBA00023224"/>
    </source>
</evidence>
<dbReference type="PANTHER" id="PTHR32089">
    <property type="entry name" value="METHYL-ACCEPTING CHEMOTAXIS PROTEIN MCPB"/>
    <property type="match status" value="1"/>
</dbReference>
<evidence type="ECO:0000256" key="2">
    <source>
        <dbReference type="PROSITE-ProRule" id="PRU00284"/>
    </source>
</evidence>